<comment type="caution">
    <text evidence="1">The sequence shown here is derived from an EMBL/GenBank/DDBJ whole genome shotgun (WGS) entry which is preliminary data.</text>
</comment>
<dbReference type="EMBL" id="CAJOBE010018583">
    <property type="protein sequence ID" value="CAF4221565.1"/>
    <property type="molecule type" value="Genomic_DNA"/>
</dbReference>
<dbReference type="Proteomes" id="UP000663874">
    <property type="component" value="Unassembled WGS sequence"/>
</dbReference>
<dbReference type="AlphaFoldDB" id="A0A820D8F9"/>
<organism evidence="1 2">
    <name type="scientific">Rotaria sordida</name>
    <dbReference type="NCBI Taxonomy" id="392033"/>
    <lineage>
        <taxon>Eukaryota</taxon>
        <taxon>Metazoa</taxon>
        <taxon>Spiralia</taxon>
        <taxon>Gnathifera</taxon>
        <taxon>Rotifera</taxon>
        <taxon>Eurotatoria</taxon>
        <taxon>Bdelloidea</taxon>
        <taxon>Philodinida</taxon>
        <taxon>Philodinidae</taxon>
        <taxon>Rotaria</taxon>
    </lineage>
</organism>
<accession>A0A820D8F9</accession>
<protein>
    <submittedName>
        <fullName evidence="1">Uncharacterized protein</fullName>
    </submittedName>
</protein>
<sequence length="76" mass="7845">MTAAVEEAIVEGGASSTTLIIPPPIASSISHPSTYTSAPLHASVPPDPVNFSSHDAATIFNSLTDGKKRITKTIID</sequence>
<name>A0A820D8F9_9BILA</name>
<evidence type="ECO:0000313" key="2">
    <source>
        <dbReference type="Proteomes" id="UP000663874"/>
    </source>
</evidence>
<evidence type="ECO:0000313" key="1">
    <source>
        <dbReference type="EMBL" id="CAF4221565.1"/>
    </source>
</evidence>
<reference evidence="1" key="1">
    <citation type="submission" date="2021-02" db="EMBL/GenBank/DDBJ databases">
        <authorList>
            <person name="Nowell W R."/>
        </authorList>
    </citation>
    <scope>NUCLEOTIDE SEQUENCE</scope>
</reference>
<gene>
    <name evidence="1" type="ORF">FNK824_LOCUS37271</name>
</gene>
<proteinExistence type="predicted"/>